<dbReference type="Proteomes" id="UP000004310">
    <property type="component" value="Unassembled WGS sequence"/>
</dbReference>
<evidence type="ECO:0000313" key="1">
    <source>
        <dbReference type="EMBL" id="EAU41624.1"/>
    </source>
</evidence>
<gene>
    <name evidence="1" type="ORF">FP2506_14364</name>
</gene>
<protein>
    <submittedName>
        <fullName evidence="1">Uncharacterized protein</fullName>
    </submittedName>
</protein>
<sequence length="55" mass="6147">MLSAKIQNHPNRAFADFGAIGGRTPSRLSSGVLRRMICIGSDELDQWLGPDWEFK</sequence>
<dbReference type="HOGENOM" id="CLU_3025705_0_0_5"/>
<keyword evidence="2" id="KW-1185">Reference proteome</keyword>
<proteinExistence type="predicted"/>
<comment type="caution">
    <text evidence="1">The sequence shown here is derived from an EMBL/GenBank/DDBJ whole genome shotgun (WGS) entry which is preliminary data.</text>
</comment>
<reference evidence="1 2" key="1">
    <citation type="journal article" date="2010" name="J. Bacteriol.">
        <title>Genome sequence of Fulvimarina pelagi HTCC2506T, a Mn(II)-oxidizing alphaproteobacterium possessing an aerobic anoxygenic photosynthetic gene cluster and Xanthorhodopsin.</title>
        <authorList>
            <person name="Kang I."/>
            <person name="Oh H.M."/>
            <person name="Lim S.I."/>
            <person name="Ferriera S."/>
            <person name="Giovannoni S.J."/>
            <person name="Cho J.C."/>
        </authorList>
    </citation>
    <scope>NUCLEOTIDE SEQUENCE [LARGE SCALE GENOMIC DNA]</scope>
    <source>
        <strain evidence="1 2">HTCC2506</strain>
    </source>
</reference>
<evidence type="ECO:0000313" key="2">
    <source>
        <dbReference type="Proteomes" id="UP000004310"/>
    </source>
</evidence>
<dbReference type="EMBL" id="AATP01000002">
    <property type="protein sequence ID" value="EAU41624.1"/>
    <property type="molecule type" value="Genomic_DNA"/>
</dbReference>
<name>Q0G457_9HYPH</name>
<organism evidence="1 2">
    <name type="scientific">Fulvimarina pelagi HTCC2506</name>
    <dbReference type="NCBI Taxonomy" id="314231"/>
    <lineage>
        <taxon>Bacteria</taxon>
        <taxon>Pseudomonadati</taxon>
        <taxon>Pseudomonadota</taxon>
        <taxon>Alphaproteobacteria</taxon>
        <taxon>Hyphomicrobiales</taxon>
        <taxon>Aurantimonadaceae</taxon>
        <taxon>Fulvimarina</taxon>
    </lineage>
</organism>
<accession>Q0G457</accession>
<dbReference type="AlphaFoldDB" id="Q0G457"/>